<protein>
    <submittedName>
        <fullName evidence="2">Uncharacterized protein</fullName>
    </submittedName>
</protein>
<name>A0ABP5K6A9_9ACTN</name>
<evidence type="ECO:0000313" key="2">
    <source>
        <dbReference type="EMBL" id="GAA2126439.1"/>
    </source>
</evidence>
<organism evidence="2 3">
    <name type="scientific">Kitasatospora saccharophila</name>
    <dbReference type="NCBI Taxonomy" id="407973"/>
    <lineage>
        <taxon>Bacteria</taxon>
        <taxon>Bacillati</taxon>
        <taxon>Actinomycetota</taxon>
        <taxon>Actinomycetes</taxon>
        <taxon>Kitasatosporales</taxon>
        <taxon>Streptomycetaceae</taxon>
        <taxon>Kitasatospora</taxon>
    </lineage>
</organism>
<accession>A0ABP5K6A9</accession>
<sequence>MASTAPSSALPLAEAMRTHPHRAEQAGHGTLDYTAVLAHILTS</sequence>
<feature type="region of interest" description="Disordered" evidence="1">
    <location>
        <begin position="1"/>
        <end position="27"/>
    </location>
</feature>
<dbReference type="EMBL" id="BAAANS010000122">
    <property type="protein sequence ID" value="GAA2126439.1"/>
    <property type="molecule type" value="Genomic_DNA"/>
</dbReference>
<proteinExistence type="predicted"/>
<reference evidence="3" key="1">
    <citation type="journal article" date="2019" name="Int. J. Syst. Evol. Microbiol.">
        <title>The Global Catalogue of Microorganisms (GCM) 10K type strain sequencing project: providing services to taxonomists for standard genome sequencing and annotation.</title>
        <authorList>
            <consortium name="The Broad Institute Genomics Platform"/>
            <consortium name="The Broad Institute Genome Sequencing Center for Infectious Disease"/>
            <person name="Wu L."/>
            <person name="Ma J."/>
        </authorList>
    </citation>
    <scope>NUCLEOTIDE SEQUENCE [LARGE SCALE GENOMIC DNA]</scope>
    <source>
        <strain evidence="3">JCM 14559</strain>
    </source>
</reference>
<comment type="caution">
    <text evidence="2">The sequence shown here is derived from an EMBL/GenBank/DDBJ whole genome shotgun (WGS) entry which is preliminary data.</text>
</comment>
<gene>
    <name evidence="2" type="ORF">GCM10009759_78830</name>
</gene>
<dbReference type="Proteomes" id="UP001500897">
    <property type="component" value="Unassembled WGS sequence"/>
</dbReference>
<feature type="compositionally biased region" description="Low complexity" evidence="1">
    <location>
        <begin position="1"/>
        <end position="15"/>
    </location>
</feature>
<evidence type="ECO:0000256" key="1">
    <source>
        <dbReference type="SAM" id="MobiDB-lite"/>
    </source>
</evidence>
<evidence type="ECO:0000313" key="3">
    <source>
        <dbReference type="Proteomes" id="UP001500897"/>
    </source>
</evidence>
<dbReference type="RefSeq" id="WP_344559543.1">
    <property type="nucleotide sequence ID" value="NZ_BAAANS010000122.1"/>
</dbReference>
<keyword evidence="3" id="KW-1185">Reference proteome</keyword>